<comment type="subcellular location">
    <subcellularLocation>
        <location evidence="1">Membrane</location>
    </subcellularLocation>
</comment>
<organism evidence="7 8">
    <name type="scientific">Cristinia sonorae</name>
    <dbReference type="NCBI Taxonomy" id="1940300"/>
    <lineage>
        <taxon>Eukaryota</taxon>
        <taxon>Fungi</taxon>
        <taxon>Dikarya</taxon>
        <taxon>Basidiomycota</taxon>
        <taxon>Agaricomycotina</taxon>
        <taxon>Agaricomycetes</taxon>
        <taxon>Agaricomycetidae</taxon>
        <taxon>Agaricales</taxon>
        <taxon>Pleurotineae</taxon>
        <taxon>Stephanosporaceae</taxon>
        <taxon>Cristinia</taxon>
    </lineage>
</organism>
<keyword evidence="2 6" id="KW-0812">Transmembrane</keyword>
<evidence type="ECO:0000313" key="7">
    <source>
        <dbReference type="EMBL" id="KAH8086631.1"/>
    </source>
</evidence>
<evidence type="ECO:0000256" key="2">
    <source>
        <dbReference type="ARBA" id="ARBA00022692"/>
    </source>
</evidence>
<feature type="region of interest" description="Disordered" evidence="5">
    <location>
        <begin position="195"/>
        <end position="234"/>
    </location>
</feature>
<dbReference type="Pfam" id="PF06726">
    <property type="entry name" value="BC10"/>
    <property type="match status" value="1"/>
</dbReference>
<comment type="caution">
    <text evidence="7">The sequence shown here is derived from an EMBL/GenBank/DDBJ whole genome shotgun (WGS) entry which is preliminary data.</text>
</comment>
<sequence length="259" mass="29233">MWCTRWYLPLVLLPLPIAPPFFLALFLLSLTLHARPCFYCIVLLTALFLSTCYWPPVPIETPLSTPWADNITTYADALFSLMPNLPKELVPADIPIVDHCWCDLTSGRFFEPFDVTRWEVQSVVRMKEELEELQILNAKIDAAEAEREGEEGSEEMVAAKRQNSTVTGTSNRTATMFSWSAILASRWPIFKTPSPSSLVESATSSSTPQPTSEPPHNPTTPTTPQAASSMNLPRIRREYDLRPYGFEMVVDFGWSRNES</sequence>
<dbReference type="InterPro" id="IPR009598">
    <property type="entry name" value="BCALP"/>
</dbReference>
<evidence type="ECO:0000256" key="6">
    <source>
        <dbReference type="SAM" id="Phobius"/>
    </source>
</evidence>
<keyword evidence="4 6" id="KW-0472">Membrane</keyword>
<accession>A0A8K0UFS0</accession>
<protein>
    <submittedName>
        <fullName evidence="7">Uncharacterized protein</fullName>
    </submittedName>
</protein>
<feature type="region of interest" description="Disordered" evidence="5">
    <location>
        <begin position="144"/>
        <end position="168"/>
    </location>
</feature>
<evidence type="ECO:0000256" key="3">
    <source>
        <dbReference type="ARBA" id="ARBA00022989"/>
    </source>
</evidence>
<evidence type="ECO:0000256" key="4">
    <source>
        <dbReference type="ARBA" id="ARBA00023136"/>
    </source>
</evidence>
<dbReference type="Proteomes" id="UP000813824">
    <property type="component" value="Unassembled WGS sequence"/>
</dbReference>
<dbReference type="PANTHER" id="PTHR13259:SF1">
    <property type="entry name" value="BLADDER CANCER-ASSOCIATED PROTEIN"/>
    <property type="match status" value="1"/>
</dbReference>
<keyword evidence="3 6" id="KW-1133">Transmembrane helix</keyword>
<dbReference type="OrthoDB" id="5563033at2759"/>
<evidence type="ECO:0000256" key="1">
    <source>
        <dbReference type="ARBA" id="ARBA00004370"/>
    </source>
</evidence>
<dbReference type="SMART" id="SM01396">
    <property type="entry name" value="BC10"/>
    <property type="match status" value="1"/>
</dbReference>
<name>A0A8K0UFS0_9AGAR</name>
<feature type="transmembrane region" description="Helical" evidence="6">
    <location>
        <begin position="37"/>
        <end position="56"/>
    </location>
</feature>
<dbReference type="EMBL" id="JAEVFJ010000042">
    <property type="protein sequence ID" value="KAH8086631.1"/>
    <property type="molecule type" value="Genomic_DNA"/>
</dbReference>
<feature type="compositionally biased region" description="Low complexity" evidence="5">
    <location>
        <begin position="195"/>
        <end position="210"/>
    </location>
</feature>
<evidence type="ECO:0000256" key="5">
    <source>
        <dbReference type="SAM" id="MobiDB-lite"/>
    </source>
</evidence>
<feature type="transmembrane region" description="Helical" evidence="6">
    <location>
        <begin position="6"/>
        <end position="30"/>
    </location>
</feature>
<dbReference type="PANTHER" id="PTHR13259">
    <property type="entry name" value="BLADDER CANCER 10 KD PROTEIN HOMOLOG"/>
    <property type="match status" value="1"/>
</dbReference>
<keyword evidence="8" id="KW-1185">Reference proteome</keyword>
<gene>
    <name evidence="7" type="ORF">BXZ70DRAFT_548262</name>
</gene>
<proteinExistence type="predicted"/>
<dbReference type="AlphaFoldDB" id="A0A8K0UFS0"/>
<reference evidence="7" key="1">
    <citation type="journal article" date="2021" name="New Phytol.">
        <title>Evolutionary innovations through gain and loss of genes in the ectomycorrhizal Boletales.</title>
        <authorList>
            <person name="Wu G."/>
            <person name="Miyauchi S."/>
            <person name="Morin E."/>
            <person name="Kuo A."/>
            <person name="Drula E."/>
            <person name="Varga T."/>
            <person name="Kohler A."/>
            <person name="Feng B."/>
            <person name="Cao Y."/>
            <person name="Lipzen A."/>
            <person name="Daum C."/>
            <person name="Hundley H."/>
            <person name="Pangilinan J."/>
            <person name="Johnson J."/>
            <person name="Barry K."/>
            <person name="LaButti K."/>
            <person name="Ng V."/>
            <person name="Ahrendt S."/>
            <person name="Min B."/>
            <person name="Choi I.G."/>
            <person name="Park H."/>
            <person name="Plett J.M."/>
            <person name="Magnuson J."/>
            <person name="Spatafora J.W."/>
            <person name="Nagy L.G."/>
            <person name="Henrissat B."/>
            <person name="Grigoriev I.V."/>
            <person name="Yang Z.L."/>
            <person name="Xu J."/>
            <person name="Martin F.M."/>
        </authorList>
    </citation>
    <scope>NUCLEOTIDE SEQUENCE</scope>
    <source>
        <strain evidence="7">KKN 215</strain>
    </source>
</reference>
<dbReference type="GO" id="GO:0016020">
    <property type="term" value="C:membrane"/>
    <property type="evidence" value="ECO:0007669"/>
    <property type="project" value="UniProtKB-SubCell"/>
</dbReference>
<evidence type="ECO:0000313" key="8">
    <source>
        <dbReference type="Proteomes" id="UP000813824"/>
    </source>
</evidence>